<organism evidence="1 2">
    <name type="scientific">Blomia tropicalis</name>
    <name type="common">Mite</name>
    <dbReference type="NCBI Taxonomy" id="40697"/>
    <lineage>
        <taxon>Eukaryota</taxon>
        <taxon>Metazoa</taxon>
        <taxon>Ecdysozoa</taxon>
        <taxon>Arthropoda</taxon>
        <taxon>Chelicerata</taxon>
        <taxon>Arachnida</taxon>
        <taxon>Acari</taxon>
        <taxon>Acariformes</taxon>
        <taxon>Sarcoptiformes</taxon>
        <taxon>Astigmata</taxon>
        <taxon>Glycyphagoidea</taxon>
        <taxon>Echimyopodidae</taxon>
        <taxon>Blomia</taxon>
    </lineage>
</organism>
<dbReference type="AlphaFoldDB" id="A0A9Q0M9H2"/>
<evidence type="ECO:0000313" key="1">
    <source>
        <dbReference type="EMBL" id="KAJ6219605.1"/>
    </source>
</evidence>
<accession>A0A9Q0M9H2</accession>
<gene>
    <name evidence="1" type="ORF">RDWZM_005417</name>
</gene>
<protein>
    <submittedName>
        <fullName evidence="1">Uncharacterized protein</fullName>
    </submittedName>
</protein>
<evidence type="ECO:0000313" key="2">
    <source>
        <dbReference type="Proteomes" id="UP001142055"/>
    </source>
</evidence>
<dbReference type="Proteomes" id="UP001142055">
    <property type="component" value="Chromosome 2"/>
</dbReference>
<sequence length="57" mass="6345">MQCVYWKTPTSTGRGKSTKKVHVNQLKPCFSNTELLDNLRDRGRRPTTAGGVVALVQ</sequence>
<reference evidence="1" key="1">
    <citation type="submission" date="2022-12" db="EMBL/GenBank/DDBJ databases">
        <title>Genome assemblies of Blomia tropicalis.</title>
        <authorList>
            <person name="Cui Y."/>
        </authorList>
    </citation>
    <scope>NUCLEOTIDE SEQUENCE</scope>
    <source>
        <tissue evidence="1">Adult mites</tissue>
    </source>
</reference>
<comment type="caution">
    <text evidence="1">The sequence shown here is derived from an EMBL/GenBank/DDBJ whole genome shotgun (WGS) entry which is preliminary data.</text>
</comment>
<name>A0A9Q0M9H2_BLOTA</name>
<proteinExistence type="predicted"/>
<dbReference type="EMBL" id="JAPWDV010000002">
    <property type="protein sequence ID" value="KAJ6219605.1"/>
    <property type="molecule type" value="Genomic_DNA"/>
</dbReference>
<keyword evidence="2" id="KW-1185">Reference proteome</keyword>